<dbReference type="PROSITE" id="PS51195">
    <property type="entry name" value="Q_MOTIF"/>
    <property type="match status" value="1"/>
</dbReference>
<dbReference type="Proteomes" id="UP000193920">
    <property type="component" value="Unassembled WGS sequence"/>
</dbReference>
<keyword evidence="3" id="KW-0347">Helicase</keyword>
<organism evidence="11 12">
    <name type="scientific">Neocallimastix californiae</name>
    <dbReference type="NCBI Taxonomy" id="1754190"/>
    <lineage>
        <taxon>Eukaryota</taxon>
        <taxon>Fungi</taxon>
        <taxon>Fungi incertae sedis</taxon>
        <taxon>Chytridiomycota</taxon>
        <taxon>Chytridiomycota incertae sedis</taxon>
        <taxon>Neocallimastigomycetes</taxon>
        <taxon>Neocallimastigales</taxon>
        <taxon>Neocallimastigaceae</taxon>
        <taxon>Neocallimastix</taxon>
    </lineage>
</organism>
<evidence type="ECO:0000259" key="10">
    <source>
        <dbReference type="PROSITE" id="PS51195"/>
    </source>
</evidence>
<dbReference type="OrthoDB" id="10261904at2759"/>
<feature type="compositionally biased region" description="Basic residues" evidence="7">
    <location>
        <begin position="484"/>
        <end position="507"/>
    </location>
</feature>
<dbReference type="PANTHER" id="PTHR47959:SF24">
    <property type="entry name" value="ATP-DEPENDENT RNA HELICASE"/>
    <property type="match status" value="1"/>
</dbReference>
<feature type="short sequence motif" description="Q motif" evidence="6">
    <location>
        <begin position="80"/>
        <end position="108"/>
    </location>
</feature>
<evidence type="ECO:0000313" key="12">
    <source>
        <dbReference type="Proteomes" id="UP000193920"/>
    </source>
</evidence>
<keyword evidence="2" id="KW-0378">Hydrolase</keyword>
<dbReference type="SMART" id="SM00487">
    <property type="entry name" value="DEXDc"/>
    <property type="match status" value="1"/>
</dbReference>
<evidence type="ECO:0000256" key="6">
    <source>
        <dbReference type="PROSITE-ProRule" id="PRU00552"/>
    </source>
</evidence>
<evidence type="ECO:0000256" key="3">
    <source>
        <dbReference type="ARBA" id="ARBA00022806"/>
    </source>
</evidence>
<dbReference type="InterPro" id="IPR050079">
    <property type="entry name" value="DEAD_box_RNA_helicase"/>
</dbReference>
<keyword evidence="1" id="KW-0547">Nucleotide-binding</keyword>
<dbReference type="EMBL" id="MCOG01000201">
    <property type="protein sequence ID" value="ORY26564.1"/>
    <property type="molecule type" value="Genomic_DNA"/>
</dbReference>
<evidence type="ECO:0000256" key="2">
    <source>
        <dbReference type="ARBA" id="ARBA00022801"/>
    </source>
</evidence>
<dbReference type="PROSITE" id="PS51194">
    <property type="entry name" value="HELICASE_CTER"/>
    <property type="match status" value="1"/>
</dbReference>
<dbReference type="GO" id="GO:0005524">
    <property type="term" value="F:ATP binding"/>
    <property type="evidence" value="ECO:0007669"/>
    <property type="project" value="UniProtKB-KW"/>
</dbReference>
<dbReference type="Pfam" id="PF00271">
    <property type="entry name" value="Helicase_C"/>
    <property type="match status" value="1"/>
</dbReference>
<dbReference type="Pfam" id="PF00270">
    <property type="entry name" value="DEAD"/>
    <property type="match status" value="1"/>
</dbReference>
<dbReference type="GO" id="GO:0003723">
    <property type="term" value="F:RNA binding"/>
    <property type="evidence" value="ECO:0007669"/>
    <property type="project" value="UniProtKB-KW"/>
</dbReference>
<dbReference type="FunFam" id="3.40.50.300:FF:000892">
    <property type="entry name" value="probable ATP-dependent RNA helicase DDX49"/>
    <property type="match status" value="1"/>
</dbReference>
<evidence type="ECO:0000259" key="9">
    <source>
        <dbReference type="PROSITE" id="PS51194"/>
    </source>
</evidence>
<dbReference type="CDD" id="cd18787">
    <property type="entry name" value="SF2_C_DEAD"/>
    <property type="match status" value="1"/>
</dbReference>
<sequence>MAIKKLENDLVLESNEKEFVSSENEEIEESNDNKINIKKQENNDDKTEEEEQNDNGNENEDQNNDNESDNSDDDNELLHKTFEDLGLSQWLIDATNNLSMKKPTEIQSACIPEILAGKDVIGSAKTGSGKTAAFALPILQKLAEDPFGVFALVLTPTRELAFQIAEQFRALGSSINLKQSIIVGGLDMMTQAIELSRRPHIVIATPGRLVDHINSSTNAIHFKRIKYLVLDEVDRLLDSTFASSLEIILNELPKNRQTLLFSATITPEIEELKNSSKKEMFVYRCNERYDVVEKLVQKYLFIPSMIKDVYLSYILNNCFEDKTVIIFTGKCRACERLNIMLRELGYRTTQLHSIMSQNERLSSLAKFKSRIVKILIATDVAGRGLDIENVQVVINYDIPASPVDYIHRIGRTARAGRGGISLSLITEHDIELIQNIESLTKKKLVEYEGVNENEVLKIMDKVNLAKRVANMQLVDTHFGEKRLINKTKRNRGNQKSKKSKKAKKPKN</sequence>
<reference evidence="11 12" key="1">
    <citation type="submission" date="2016-08" db="EMBL/GenBank/DDBJ databases">
        <title>A Parts List for Fungal Cellulosomes Revealed by Comparative Genomics.</title>
        <authorList>
            <consortium name="DOE Joint Genome Institute"/>
            <person name="Haitjema C.H."/>
            <person name="Gilmore S.P."/>
            <person name="Henske J.K."/>
            <person name="Solomon K.V."/>
            <person name="De Groot R."/>
            <person name="Kuo A."/>
            <person name="Mondo S.J."/>
            <person name="Salamov A.A."/>
            <person name="Labutti K."/>
            <person name="Zhao Z."/>
            <person name="Chiniquy J."/>
            <person name="Barry K."/>
            <person name="Brewer H.M."/>
            <person name="Purvine S.O."/>
            <person name="Wright A.T."/>
            <person name="Boxma B."/>
            <person name="Van Alen T."/>
            <person name="Hackstein J.H."/>
            <person name="Baker S.E."/>
            <person name="Grigoriev I.V."/>
            <person name="O'Malley M.A."/>
        </authorList>
    </citation>
    <scope>NUCLEOTIDE SEQUENCE [LARGE SCALE GENOMIC DNA]</scope>
    <source>
        <strain evidence="11 12">G1</strain>
    </source>
</reference>
<dbReference type="GO" id="GO:0003724">
    <property type="term" value="F:RNA helicase activity"/>
    <property type="evidence" value="ECO:0007669"/>
    <property type="project" value="EnsemblFungi"/>
</dbReference>
<dbReference type="AlphaFoldDB" id="A0A1Y2AVT8"/>
<dbReference type="InterPro" id="IPR014014">
    <property type="entry name" value="RNA_helicase_DEAD_Q_motif"/>
</dbReference>
<protein>
    <submittedName>
        <fullName evidence="11">DEAD-domain-containing protein</fullName>
    </submittedName>
</protein>
<feature type="compositionally biased region" description="Acidic residues" evidence="7">
    <location>
        <begin position="46"/>
        <end position="75"/>
    </location>
</feature>
<keyword evidence="5" id="KW-0694">RNA-binding</keyword>
<dbReference type="STRING" id="1754190.A0A1Y2AVT8"/>
<keyword evidence="12" id="KW-1185">Reference proteome</keyword>
<evidence type="ECO:0000256" key="5">
    <source>
        <dbReference type="ARBA" id="ARBA00022884"/>
    </source>
</evidence>
<dbReference type="InterPro" id="IPR011545">
    <property type="entry name" value="DEAD/DEAH_box_helicase_dom"/>
</dbReference>
<dbReference type="Gene3D" id="3.40.50.300">
    <property type="entry name" value="P-loop containing nucleotide triphosphate hydrolases"/>
    <property type="match status" value="2"/>
</dbReference>
<dbReference type="SMART" id="SM00490">
    <property type="entry name" value="HELICc"/>
    <property type="match status" value="1"/>
</dbReference>
<dbReference type="PANTHER" id="PTHR47959">
    <property type="entry name" value="ATP-DEPENDENT RNA HELICASE RHLE-RELATED"/>
    <property type="match status" value="1"/>
</dbReference>
<feature type="compositionally biased region" description="Basic and acidic residues" evidence="7">
    <location>
        <begin position="1"/>
        <end position="20"/>
    </location>
</feature>
<gene>
    <name evidence="11" type="ORF">LY90DRAFT_461460</name>
</gene>
<dbReference type="GO" id="GO:0005829">
    <property type="term" value="C:cytosol"/>
    <property type="evidence" value="ECO:0007669"/>
    <property type="project" value="TreeGrafter"/>
</dbReference>
<evidence type="ECO:0000313" key="11">
    <source>
        <dbReference type="EMBL" id="ORY26564.1"/>
    </source>
</evidence>
<feature type="domain" description="DEAD-box RNA helicase Q" evidence="10">
    <location>
        <begin position="80"/>
        <end position="108"/>
    </location>
</feature>
<dbReference type="GO" id="GO:0000447">
    <property type="term" value="P:endonucleolytic cleavage in ITS1 to separate SSU-rRNA from 5.8S rRNA and LSU-rRNA from tricistronic rRNA transcript (SSU-rRNA, 5.8S rRNA, LSU-rRNA)"/>
    <property type="evidence" value="ECO:0007669"/>
    <property type="project" value="EnsemblFungi"/>
</dbReference>
<dbReference type="GO" id="GO:0000480">
    <property type="term" value="P:endonucleolytic cleavage in 5'-ETS of tricistronic rRNA transcript (SSU-rRNA, 5.8S rRNA, LSU-rRNA)"/>
    <property type="evidence" value="ECO:0007669"/>
    <property type="project" value="EnsemblFungi"/>
</dbReference>
<evidence type="ECO:0000259" key="8">
    <source>
        <dbReference type="PROSITE" id="PS51192"/>
    </source>
</evidence>
<accession>A0A1Y2AVT8</accession>
<evidence type="ECO:0000256" key="1">
    <source>
        <dbReference type="ARBA" id="ARBA00022741"/>
    </source>
</evidence>
<feature type="domain" description="Helicase C-terminal" evidence="9">
    <location>
        <begin position="310"/>
        <end position="456"/>
    </location>
</feature>
<dbReference type="GO" id="GO:0016887">
    <property type="term" value="F:ATP hydrolysis activity"/>
    <property type="evidence" value="ECO:0007669"/>
    <property type="project" value="EnsemblFungi"/>
</dbReference>
<dbReference type="SUPFAM" id="SSF52540">
    <property type="entry name" value="P-loop containing nucleoside triphosphate hydrolases"/>
    <property type="match status" value="2"/>
</dbReference>
<dbReference type="GO" id="GO:0032040">
    <property type="term" value="C:small-subunit processome"/>
    <property type="evidence" value="ECO:0007669"/>
    <property type="project" value="EnsemblFungi"/>
</dbReference>
<dbReference type="CDD" id="cd17955">
    <property type="entry name" value="DEADc_DDX49"/>
    <property type="match status" value="1"/>
</dbReference>
<name>A0A1Y2AVT8_9FUNG</name>
<keyword evidence="4" id="KW-0067">ATP-binding</keyword>
<dbReference type="InterPro" id="IPR027417">
    <property type="entry name" value="P-loop_NTPase"/>
</dbReference>
<dbReference type="GO" id="GO:0000472">
    <property type="term" value="P:endonucleolytic cleavage to generate mature 5'-end of SSU-rRNA from (SSU-rRNA, 5.8S rRNA, LSU-rRNA)"/>
    <property type="evidence" value="ECO:0007669"/>
    <property type="project" value="EnsemblFungi"/>
</dbReference>
<dbReference type="PROSITE" id="PS51192">
    <property type="entry name" value="HELICASE_ATP_BIND_1"/>
    <property type="match status" value="1"/>
</dbReference>
<feature type="region of interest" description="Disordered" evidence="7">
    <location>
        <begin position="1"/>
        <end position="76"/>
    </location>
</feature>
<comment type="caution">
    <text evidence="11">The sequence shown here is derived from an EMBL/GenBank/DDBJ whole genome shotgun (WGS) entry which is preliminary data.</text>
</comment>
<evidence type="ECO:0000256" key="7">
    <source>
        <dbReference type="SAM" id="MobiDB-lite"/>
    </source>
</evidence>
<proteinExistence type="predicted"/>
<feature type="domain" description="Helicase ATP-binding" evidence="8">
    <location>
        <begin position="111"/>
        <end position="283"/>
    </location>
</feature>
<evidence type="ECO:0000256" key="4">
    <source>
        <dbReference type="ARBA" id="ARBA00022840"/>
    </source>
</evidence>
<dbReference type="InterPro" id="IPR014001">
    <property type="entry name" value="Helicase_ATP-bd"/>
</dbReference>
<dbReference type="InterPro" id="IPR001650">
    <property type="entry name" value="Helicase_C-like"/>
</dbReference>
<feature type="region of interest" description="Disordered" evidence="7">
    <location>
        <begin position="480"/>
        <end position="507"/>
    </location>
</feature>